<dbReference type="VEuPathDB" id="FungiDB:RhiirFUN_014086"/>
<organism evidence="2 3">
    <name type="scientific">Rhizophagus irregularis (strain DAOM 181602 / DAOM 197198 / MUCL 43194)</name>
    <name type="common">Arbuscular mycorrhizal fungus</name>
    <name type="synonym">Glomus intraradices</name>
    <dbReference type="NCBI Taxonomy" id="747089"/>
    <lineage>
        <taxon>Eukaryota</taxon>
        <taxon>Fungi</taxon>
        <taxon>Fungi incertae sedis</taxon>
        <taxon>Mucoromycota</taxon>
        <taxon>Glomeromycotina</taxon>
        <taxon>Glomeromycetes</taxon>
        <taxon>Glomerales</taxon>
        <taxon>Glomeraceae</taxon>
        <taxon>Rhizophagus</taxon>
    </lineage>
</organism>
<dbReference type="EMBL" id="AUPC02000016">
    <property type="protein sequence ID" value="POG80692.1"/>
    <property type="molecule type" value="Genomic_DNA"/>
</dbReference>
<keyword evidence="3" id="KW-1185">Reference proteome</keyword>
<proteinExistence type="predicted"/>
<feature type="non-terminal residue" evidence="2">
    <location>
        <position position="80"/>
    </location>
</feature>
<sequence length="80" mass="9005">MNELVKNFESQSKSVQNSNNRNGSTSTGSDDEERLVFLESEVLAHRTKCASLEAELTAQKDQVSQLNELRQSFDTTKKLL</sequence>
<comment type="caution">
    <text evidence="2">The sequence shown here is derived from an EMBL/GenBank/DDBJ whole genome shotgun (WGS) entry which is preliminary data.</text>
</comment>
<reference evidence="2 3" key="2">
    <citation type="journal article" date="2018" name="New Phytol.">
        <title>High intraspecific genome diversity in the model arbuscular mycorrhizal symbiont Rhizophagus irregularis.</title>
        <authorList>
            <person name="Chen E.C.H."/>
            <person name="Morin E."/>
            <person name="Beaudet D."/>
            <person name="Noel J."/>
            <person name="Yildirir G."/>
            <person name="Ndikumana S."/>
            <person name="Charron P."/>
            <person name="St-Onge C."/>
            <person name="Giorgi J."/>
            <person name="Kruger M."/>
            <person name="Marton T."/>
            <person name="Ropars J."/>
            <person name="Grigoriev I.V."/>
            <person name="Hainaut M."/>
            <person name="Henrissat B."/>
            <person name="Roux C."/>
            <person name="Martin F."/>
            <person name="Corradi N."/>
        </authorList>
    </citation>
    <scope>NUCLEOTIDE SEQUENCE [LARGE SCALE GENOMIC DNA]</scope>
    <source>
        <strain evidence="2 3">DAOM 197198</strain>
    </source>
</reference>
<feature type="compositionally biased region" description="Low complexity" evidence="1">
    <location>
        <begin position="17"/>
        <end position="28"/>
    </location>
</feature>
<gene>
    <name evidence="2" type="ORF">GLOIN_2v1514878</name>
</gene>
<feature type="region of interest" description="Disordered" evidence="1">
    <location>
        <begin position="1"/>
        <end position="33"/>
    </location>
</feature>
<evidence type="ECO:0000256" key="1">
    <source>
        <dbReference type="SAM" id="MobiDB-lite"/>
    </source>
</evidence>
<evidence type="ECO:0000313" key="2">
    <source>
        <dbReference type="EMBL" id="POG80692.1"/>
    </source>
</evidence>
<evidence type="ECO:0000313" key="3">
    <source>
        <dbReference type="Proteomes" id="UP000018888"/>
    </source>
</evidence>
<protein>
    <submittedName>
        <fullName evidence="2">Uncharacterized protein</fullName>
    </submittedName>
</protein>
<dbReference type="AlphaFoldDB" id="A0A2P4QSU5"/>
<dbReference type="Proteomes" id="UP000018888">
    <property type="component" value="Unassembled WGS sequence"/>
</dbReference>
<name>A0A2P4QSU5_RHIID</name>
<reference evidence="2 3" key="1">
    <citation type="journal article" date="2013" name="Proc. Natl. Acad. Sci. U.S.A.">
        <title>Genome of an arbuscular mycorrhizal fungus provides insight into the oldest plant symbiosis.</title>
        <authorList>
            <person name="Tisserant E."/>
            <person name="Malbreil M."/>
            <person name="Kuo A."/>
            <person name="Kohler A."/>
            <person name="Symeonidi A."/>
            <person name="Balestrini R."/>
            <person name="Charron P."/>
            <person name="Duensing N."/>
            <person name="Frei Dit Frey N."/>
            <person name="Gianinazzi-Pearson V."/>
            <person name="Gilbert L.B."/>
            <person name="Handa Y."/>
            <person name="Herr J.R."/>
            <person name="Hijri M."/>
            <person name="Koul R."/>
            <person name="Kawaguchi M."/>
            <person name="Krajinski F."/>
            <person name="Lammers P.J."/>
            <person name="Masclaux F.G."/>
            <person name="Murat C."/>
            <person name="Morin E."/>
            <person name="Ndikumana S."/>
            <person name="Pagni M."/>
            <person name="Petitpierre D."/>
            <person name="Requena N."/>
            <person name="Rosikiewicz P."/>
            <person name="Riley R."/>
            <person name="Saito K."/>
            <person name="San Clemente H."/>
            <person name="Shapiro H."/>
            <person name="van Tuinen D."/>
            <person name="Becard G."/>
            <person name="Bonfante P."/>
            <person name="Paszkowski U."/>
            <person name="Shachar-Hill Y.Y."/>
            <person name="Tuskan G.A."/>
            <person name="Young P.W."/>
            <person name="Sanders I.R."/>
            <person name="Henrissat B."/>
            <person name="Rensing S.A."/>
            <person name="Grigoriev I.V."/>
            <person name="Corradi N."/>
            <person name="Roux C."/>
            <person name="Martin F."/>
        </authorList>
    </citation>
    <scope>NUCLEOTIDE SEQUENCE [LARGE SCALE GENOMIC DNA]</scope>
    <source>
        <strain evidence="2 3">DAOM 197198</strain>
    </source>
</reference>
<accession>A0A2P4QSU5</accession>